<accession>A0ABP0VI96</accession>
<protein>
    <submittedName>
        <fullName evidence="1">Uncharacterized protein</fullName>
    </submittedName>
</protein>
<name>A0ABP0VI96_9BRYO</name>
<evidence type="ECO:0000313" key="2">
    <source>
        <dbReference type="Proteomes" id="UP001497444"/>
    </source>
</evidence>
<dbReference type="InterPro" id="IPR027413">
    <property type="entry name" value="GROEL-like_equatorial_sf"/>
</dbReference>
<gene>
    <name evidence="1" type="ORF">CSSPJE1EN1_LOCUS29526</name>
</gene>
<organism evidence="1 2">
    <name type="scientific">Sphagnum jensenii</name>
    <dbReference type="NCBI Taxonomy" id="128206"/>
    <lineage>
        <taxon>Eukaryota</taxon>
        <taxon>Viridiplantae</taxon>
        <taxon>Streptophyta</taxon>
        <taxon>Embryophyta</taxon>
        <taxon>Bryophyta</taxon>
        <taxon>Sphagnophytina</taxon>
        <taxon>Sphagnopsida</taxon>
        <taxon>Sphagnales</taxon>
        <taxon>Sphagnaceae</taxon>
        <taxon>Sphagnum</taxon>
    </lineage>
</organism>
<evidence type="ECO:0000313" key="1">
    <source>
        <dbReference type="EMBL" id="CAK9254148.1"/>
    </source>
</evidence>
<reference evidence="1" key="1">
    <citation type="submission" date="2024-02" db="EMBL/GenBank/DDBJ databases">
        <authorList>
            <consortium name="ELIXIR-Norway"/>
            <consortium name="Elixir Norway"/>
        </authorList>
    </citation>
    <scope>NUCLEOTIDE SEQUENCE</scope>
</reference>
<dbReference type="Proteomes" id="UP001497444">
    <property type="component" value="Unassembled WGS sequence"/>
</dbReference>
<comment type="caution">
    <text evidence="1">The sequence shown here is derived from an EMBL/GenBank/DDBJ whole genome shotgun (WGS) entry which is preliminary data.</text>
</comment>
<dbReference type="Gene3D" id="1.10.560.10">
    <property type="entry name" value="GroEL-like equatorial domain"/>
    <property type="match status" value="1"/>
</dbReference>
<dbReference type="EMBL" id="CAXAQS010000993">
    <property type="protein sequence ID" value="CAK9254148.1"/>
    <property type="molecule type" value="Genomic_DNA"/>
</dbReference>
<dbReference type="SUPFAM" id="SSF48592">
    <property type="entry name" value="GroEL equatorial domain-like"/>
    <property type="match status" value="1"/>
</dbReference>
<keyword evidence="2" id="KW-1185">Reference proteome</keyword>
<sequence>MTDTITIDESLSVTNTLHHKSLSSLIRTTFDHIYAILSDHCGPESGTAMIIQNNEVRNLIDPQYAIFTRDGIKIVQSIDFKSPIQRELKTLVAYIGTRVDSLSHDGTTTSMMFFLQLVSNCIGLLEEDKTRSVKDFETALVAALKDLARMFDSQVIRIRDLEETFSLTQQEAIRYIAYHQAMMSSRQDRELATAIVDVVETLPKEFYSHYSISQSAVETENRFTVIHDDFDLMLPVVHNLDDMNHAMGTRVFCRVV</sequence>
<proteinExistence type="predicted"/>